<evidence type="ECO:0000256" key="2">
    <source>
        <dbReference type="ARBA" id="ARBA00006434"/>
    </source>
</evidence>
<keyword evidence="9" id="KW-0406">Ion transport</keyword>
<dbReference type="Gene3D" id="1.20.1730.10">
    <property type="entry name" value="Sodium/glucose cotransporter"/>
    <property type="match status" value="1"/>
</dbReference>
<dbReference type="InterPro" id="IPR050277">
    <property type="entry name" value="Sodium:Solute_Symporter"/>
</dbReference>
<feature type="transmembrane region" description="Helical" evidence="14">
    <location>
        <begin position="469"/>
        <end position="489"/>
    </location>
</feature>
<keyword evidence="8" id="KW-0915">Sodium</keyword>
<feature type="transmembrane region" description="Helical" evidence="14">
    <location>
        <begin position="376"/>
        <end position="393"/>
    </location>
</feature>
<feature type="transmembrane region" description="Helical" evidence="14">
    <location>
        <begin position="127"/>
        <end position="149"/>
    </location>
</feature>
<evidence type="ECO:0000256" key="7">
    <source>
        <dbReference type="ARBA" id="ARBA00022989"/>
    </source>
</evidence>
<dbReference type="PROSITE" id="PS50283">
    <property type="entry name" value="NA_SOLUT_SYMP_3"/>
    <property type="match status" value="1"/>
</dbReference>
<feature type="transmembrane region" description="Helical" evidence="14">
    <location>
        <begin position="6"/>
        <end position="27"/>
    </location>
</feature>
<sequence length="502" mass="54683">MIASDQWVTYMCILLAVYALVILYFVVRGARKNIDIKDYAVGNLGFPAWVVGLSLAASMTSAATFIINPGFIALYGFSGIISFALVLPIAAFISLIVFTKGFVKQGNAVKATTMAQWIGKRYNSKNYAFFFGIIALLLITFIVLINVGLTQVISKALNADPFYVLLSITAFVFGYMMFGGANSMVYTNTIQAIIMFIVALILIGSGWEFFSGGISGIVEKLNAIDPNLTKPTNESSFLFRDYFEIIVTQIVIGVAVVCQPHIITKSLLLKDSSKINTYLASGIIFMIVFFLVVVVGLYARISFPNFMVNGNTLKMDEIIPTYVVTKFSVGVGLIIVVGLISAGLSTLESLIQSLSITITSDIIDPISKHKLGNKTIMVNKIVIVGLAVVSFVLSWQQIKSPDVSVAIFAQNGVYAYFAAAFVPVLFGTFLKNVSTRSVLIASIIAIIVHFGIYYGRLTPYMQEPVNNPGVSAAIGIVSSLIIGFVFYKLDLNKQREHARLDS</sequence>
<feature type="transmembrane region" description="Helical" evidence="14">
    <location>
        <begin position="48"/>
        <end position="67"/>
    </location>
</feature>
<dbReference type="EMBL" id="JAZHOU010000001">
    <property type="protein sequence ID" value="MEF3078381.1"/>
    <property type="molecule type" value="Genomic_DNA"/>
</dbReference>
<dbReference type="PANTHER" id="PTHR48086:SF3">
    <property type="entry name" value="SODIUM_PROLINE SYMPORTER"/>
    <property type="match status" value="1"/>
</dbReference>
<dbReference type="Pfam" id="PF00474">
    <property type="entry name" value="SSF"/>
    <property type="match status" value="1"/>
</dbReference>
<keyword evidence="10 14" id="KW-0472">Membrane</keyword>
<keyword evidence="4" id="KW-1003">Cell membrane</keyword>
<dbReference type="PANTHER" id="PTHR48086">
    <property type="entry name" value="SODIUM/PROLINE SYMPORTER-RELATED"/>
    <property type="match status" value="1"/>
</dbReference>
<feature type="transmembrane region" description="Helical" evidence="14">
    <location>
        <begin position="437"/>
        <end position="457"/>
    </location>
</feature>
<comment type="similarity">
    <text evidence="2 13">Belongs to the sodium:solute symporter (SSF) (TC 2.A.21) family.</text>
</comment>
<gene>
    <name evidence="15" type="ORF">V1468_05130</name>
</gene>
<feature type="transmembrane region" description="Helical" evidence="14">
    <location>
        <begin position="190"/>
        <end position="210"/>
    </location>
</feature>
<feature type="transmembrane region" description="Helical" evidence="14">
    <location>
        <begin position="275"/>
        <end position="299"/>
    </location>
</feature>
<evidence type="ECO:0000313" key="16">
    <source>
        <dbReference type="Proteomes" id="UP001356704"/>
    </source>
</evidence>
<reference evidence="15 16" key="1">
    <citation type="submission" date="2024-02" db="EMBL/GenBank/DDBJ databases">
        <title>Winogradskyella poriferorum JCM 12885.</title>
        <authorList>
            <person name="Zhang D.-F."/>
            <person name="Fu Z.-Y."/>
        </authorList>
    </citation>
    <scope>NUCLEOTIDE SEQUENCE [LARGE SCALE GENOMIC DNA]</scope>
    <source>
        <strain evidence="15 16">JCM 12885</strain>
    </source>
</reference>
<evidence type="ECO:0000256" key="6">
    <source>
        <dbReference type="ARBA" id="ARBA00022847"/>
    </source>
</evidence>
<comment type="catalytic activity">
    <reaction evidence="12">
        <text>L-proline(in) + Na(+)(in) = L-proline(out) + Na(+)(out)</text>
        <dbReference type="Rhea" id="RHEA:28967"/>
        <dbReference type="ChEBI" id="CHEBI:29101"/>
        <dbReference type="ChEBI" id="CHEBI:60039"/>
    </reaction>
</comment>
<feature type="transmembrane region" description="Helical" evidence="14">
    <location>
        <begin position="319"/>
        <end position="344"/>
    </location>
</feature>
<evidence type="ECO:0000313" key="15">
    <source>
        <dbReference type="EMBL" id="MEF3078381.1"/>
    </source>
</evidence>
<evidence type="ECO:0000256" key="1">
    <source>
        <dbReference type="ARBA" id="ARBA00004651"/>
    </source>
</evidence>
<evidence type="ECO:0000256" key="12">
    <source>
        <dbReference type="ARBA" id="ARBA00033708"/>
    </source>
</evidence>
<protein>
    <submittedName>
        <fullName evidence="15">Sodium:solute symporter</fullName>
    </submittedName>
</protein>
<evidence type="ECO:0000256" key="4">
    <source>
        <dbReference type="ARBA" id="ARBA00022475"/>
    </source>
</evidence>
<proteinExistence type="inferred from homology"/>
<comment type="caution">
    <text evidence="15">The sequence shown here is derived from an EMBL/GenBank/DDBJ whole genome shotgun (WGS) entry which is preliminary data.</text>
</comment>
<feature type="transmembrane region" description="Helical" evidence="14">
    <location>
        <begin position="161"/>
        <end position="178"/>
    </location>
</feature>
<keyword evidence="16" id="KW-1185">Reference proteome</keyword>
<keyword evidence="5 14" id="KW-0812">Transmembrane</keyword>
<dbReference type="InterPro" id="IPR001734">
    <property type="entry name" value="Na/solute_symporter"/>
</dbReference>
<name>A0ABU7W5D8_9FLAO</name>
<feature type="transmembrane region" description="Helical" evidence="14">
    <location>
        <begin position="413"/>
        <end position="430"/>
    </location>
</feature>
<evidence type="ECO:0000256" key="9">
    <source>
        <dbReference type="ARBA" id="ARBA00023065"/>
    </source>
</evidence>
<keyword evidence="3" id="KW-0813">Transport</keyword>
<evidence type="ECO:0000256" key="3">
    <source>
        <dbReference type="ARBA" id="ARBA00022448"/>
    </source>
</evidence>
<dbReference type="RefSeq" id="WP_331809156.1">
    <property type="nucleotide sequence ID" value="NZ_JAZHOU010000001.1"/>
</dbReference>
<evidence type="ECO:0000256" key="14">
    <source>
        <dbReference type="SAM" id="Phobius"/>
    </source>
</evidence>
<evidence type="ECO:0000256" key="8">
    <source>
        <dbReference type="ARBA" id="ARBA00023053"/>
    </source>
</evidence>
<evidence type="ECO:0000256" key="5">
    <source>
        <dbReference type="ARBA" id="ARBA00022692"/>
    </source>
</evidence>
<keyword evidence="6" id="KW-0769">Symport</keyword>
<dbReference type="InterPro" id="IPR038377">
    <property type="entry name" value="Na/Glc_symporter_sf"/>
</dbReference>
<keyword evidence="11" id="KW-0739">Sodium transport</keyword>
<comment type="subcellular location">
    <subcellularLocation>
        <location evidence="1">Cell membrane</location>
        <topology evidence="1">Multi-pass membrane protein</topology>
    </subcellularLocation>
</comment>
<accession>A0ABU7W5D8</accession>
<feature type="transmembrane region" description="Helical" evidence="14">
    <location>
        <begin position="73"/>
        <end position="98"/>
    </location>
</feature>
<keyword evidence="7 14" id="KW-1133">Transmembrane helix</keyword>
<dbReference type="Proteomes" id="UP001356704">
    <property type="component" value="Unassembled WGS sequence"/>
</dbReference>
<evidence type="ECO:0000256" key="13">
    <source>
        <dbReference type="RuleBase" id="RU362091"/>
    </source>
</evidence>
<evidence type="ECO:0000256" key="10">
    <source>
        <dbReference type="ARBA" id="ARBA00023136"/>
    </source>
</evidence>
<feature type="transmembrane region" description="Helical" evidence="14">
    <location>
        <begin position="242"/>
        <end position="263"/>
    </location>
</feature>
<organism evidence="15 16">
    <name type="scientific">Winogradskyella poriferorum</name>
    <dbReference type="NCBI Taxonomy" id="307627"/>
    <lineage>
        <taxon>Bacteria</taxon>
        <taxon>Pseudomonadati</taxon>
        <taxon>Bacteroidota</taxon>
        <taxon>Flavobacteriia</taxon>
        <taxon>Flavobacteriales</taxon>
        <taxon>Flavobacteriaceae</taxon>
        <taxon>Winogradskyella</taxon>
    </lineage>
</organism>
<evidence type="ECO:0000256" key="11">
    <source>
        <dbReference type="ARBA" id="ARBA00023201"/>
    </source>
</evidence>